<gene>
    <name evidence="1" type="ORF">ALC62_11574</name>
</gene>
<dbReference type="AlphaFoldDB" id="A0A151ICD8"/>
<dbReference type="EMBL" id="KQ978058">
    <property type="protein sequence ID" value="KYM97745.1"/>
    <property type="molecule type" value="Genomic_DNA"/>
</dbReference>
<evidence type="ECO:0000313" key="2">
    <source>
        <dbReference type="Proteomes" id="UP000078542"/>
    </source>
</evidence>
<proteinExistence type="predicted"/>
<organism evidence="1 2">
    <name type="scientific">Cyphomyrmex costatus</name>
    <dbReference type="NCBI Taxonomy" id="456900"/>
    <lineage>
        <taxon>Eukaryota</taxon>
        <taxon>Metazoa</taxon>
        <taxon>Ecdysozoa</taxon>
        <taxon>Arthropoda</taxon>
        <taxon>Hexapoda</taxon>
        <taxon>Insecta</taxon>
        <taxon>Pterygota</taxon>
        <taxon>Neoptera</taxon>
        <taxon>Endopterygota</taxon>
        <taxon>Hymenoptera</taxon>
        <taxon>Apocrita</taxon>
        <taxon>Aculeata</taxon>
        <taxon>Formicoidea</taxon>
        <taxon>Formicidae</taxon>
        <taxon>Myrmicinae</taxon>
        <taxon>Cyphomyrmex</taxon>
    </lineage>
</organism>
<accession>A0A151ICD8</accession>
<reference evidence="1 2" key="1">
    <citation type="submission" date="2016-03" db="EMBL/GenBank/DDBJ databases">
        <title>Cyphomyrmex costatus WGS genome.</title>
        <authorList>
            <person name="Nygaard S."/>
            <person name="Hu H."/>
            <person name="Boomsma J."/>
            <person name="Zhang G."/>
        </authorList>
    </citation>
    <scope>NUCLEOTIDE SEQUENCE [LARGE SCALE GENOMIC DNA]</scope>
    <source>
        <strain evidence="1">MS0001</strain>
        <tissue evidence="1">Whole body</tissue>
    </source>
</reference>
<sequence>MEMILELPKQVQKFLLKKEQEYGQLKFILSRATEETSHFIDELLEALLDIVKQFNIYNIKIFYENDSSKPCINISPAVIGCYNHFLLNTNFYSQSFLAEDLMLGHIVHSWPTLSPYLFIQMMWRMKCEDLLIESLMHLPLDLCVDILEITIRCINDLEIVRAKRFVFLLISKLYYRCLWLHFGVLSKYNVTEIVSQLVAHFQTLLDIVGSKFVTLKSPNQEKYVQHGILLKDVLRYIRMCMCYKTKNFPIKHDRLKLFEITYGNTDGRTDYFWKLPIDKVKSIIATLDQELIALLLNQIKQVDCLEFMNWAEVDDNENITISLQRAIIIECHYFIEFTKQNEFLSTNDHLLHCLEQLVGPKKPEEPTLTLEELCHSIENGKLDDMKELMKYYKKWNLSVLQFISRKTELLNVQDVSTLLEYLHYIFENMNDYEEKYQAYIIVLKILTQQQLSDMYHIILLYIFQHFYDNRLTLLFNNEHFKTYIESNLNVCELQEFRIILIFVMLNPKKVLTTLVRIAIGSTEIEYQNVMYKKQQTYFLYGFFIVKLDDQDNLLTYILKNIWQHDHSTWCYKQFTTFINDVLQKEAITPDDLLNNVYIPCLICDTFNCSNLLSILIHMYSILKKKICTHRTNYVLLIVELIKKMSLLRKCNLVHLRSIVNNLLDRGTMILNLLFARSNLLTLKNQSEIMKKVNNIVEPIDQILLAPLLQKILRGTVQDVIQNYKRRCFTTYQLIYTNSQRESNLRDSFQIDQKALLRHMMLHATEEEYKNFAIEMTIVSWSYFGWANELEAYENVLHITAEAMQLTLVFTDTFPKDSFVSLLRALVHYCDTLLFLKHQQIYKNQEIIFNTLSRTLFSLKSIVNETQYCNIYNNLLEQISNMCVDANSRIRDYFRKISELIEVYFVRSEKIK</sequence>
<keyword evidence="2" id="KW-1185">Reference proteome</keyword>
<dbReference type="Proteomes" id="UP000078542">
    <property type="component" value="Unassembled WGS sequence"/>
</dbReference>
<dbReference type="STRING" id="456900.A0A151ICD8"/>
<evidence type="ECO:0000313" key="1">
    <source>
        <dbReference type="EMBL" id="KYM97745.1"/>
    </source>
</evidence>
<protein>
    <submittedName>
        <fullName evidence="1">Uncharacterized protein</fullName>
    </submittedName>
</protein>
<name>A0A151ICD8_9HYME</name>